<feature type="compositionally biased region" description="Polar residues" evidence="2">
    <location>
        <begin position="419"/>
        <end position="439"/>
    </location>
</feature>
<evidence type="ECO:0000256" key="2">
    <source>
        <dbReference type="SAM" id="MobiDB-lite"/>
    </source>
</evidence>
<dbReference type="AlphaFoldDB" id="A0A7J6VSP5"/>
<evidence type="ECO:0000313" key="4">
    <source>
        <dbReference type="EMBL" id="KAF5187588.1"/>
    </source>
</evidence>
<dbReference type="PROSITE" id="PS00028">
    <property type="entry name" value="ZINC_FINGER_C2H2_1"/>
    <property type="match status" value="1"/>
</dbReference>
<proteinExistence type="predicted"/>
<keyword evidence="5" id="KW-1185">Reference proteome</keyword>
<evidence type="ECO:0000259" key="3">
    <source>
        <dbReference type="PROSITE" id="PS50157"/>
    </source>
</evidence>
<name>A0A7J6VSP5_THATH</name>
<evidence type="ECO:0000256" key="1">
    <source>
        <dbReference type="PROSITE-ProRule" id="PRU00042"/>
    </source>
</evidence>
<dbReference type="EMBL" id="JABWDY010027828">
    <property type="protein sequence ID" value="KAF5187588.1"/>
    <property type="molecule type" value="Genomic_DNA"/>
</dbReference>
<comment type="caution">
    <text evidence="4">The sequence shown here is derived from an EMBL/GenBank/DDBJ whole genome shotgun (WGS) entry which is preliminary data.</text>
</comment>
<dbReference type="PROSITE" id="PS50157">
    <property type="entry name" value="ZINC_FINGER_C2H2_2"/>
    <property type="match status" value="1"/>
</dbReference>
<dbReference type="OrthoDB" id="2005148at2759"/>
<feature type="compositionally biased region" description="Acidic residues" evidence="2">
    <location>
        <begin position="458"/>
        <end position="469"/>
    </location>
</feature>
<sequence length="469" mass="51477">MEGQLGGNQQCMKCAHEEEVAAGNKPFLLPKIYHCPVCHKDYENAHGYSGHFKGGHKRERMNLMLSSTTQMKRKEQVADLKSEKVEVEQEFSKRTPTRKDEASCSRDTPYNQPCPRLPMSPTCGSVSQSLGNQMHSGNVGNLTRGSPNRSLDTVMHPRNIGNTSHGSINRSMEAVPMPSRNVCNHPAARHNPLQGSQSGRVRWAQPIVPMSHGPVQAQFGRAGWPRPSSIGSYVSQRPVQGNQSDYVHWGRHFGVNPMASVPLQAGCQSGYVGRERHFGNPTPGLAQGSQFGHVQRARPIGQPMSYGPSRGPQSGHFRLPRPNHMNHGPAPGSQSEWQRPFRNSNPMVSGPLQGSHQNGSVGWPRPTQIGNPVFNGPSQGSLQYIQQDGWARHANPIYVNCKITSRVGTNGSHVQNHIDLNTDPGNLSTGENITSTEGGTSRRPPEGGHEGEMKAREEEEEELDLTLRL</sequence>
<feature type="region of interest" description="Disordered" evidence="2">
    <location>
        <begin position="144"/>
        <end position="169"/>
    </location>
</feature>
<keyword evidence="1" id="KW-0479">Metal-binding</keyword>
<organism evidence="4 5">
    <name type="scientific">Thalictrum thalictroides</name>
    <name type="common">Rue-anemone</name>
    <name type="synonym">Anemone thalictroides</name>
    <dbReference type="NCBI Taxonomy" id="46969"/>
    <lineage>
        <taxon>Eukaryota</taxon>
        <taxon>Viridiplantae</taxon>
        <taxon>Streptophyta</taxon>
        <taxon>Embryophyta</taxon>
        <taxon>Tracheophyta</taxon>
        <taxon>Spermatophyta</taxon>
        <taxon>Magnoliopsida</taxon>
        <taxon>Ranunculales</taxon>
        <taxon>Ranunculaceae</taxon>
        <taxon>Thalictroideae</taxon>
        <taxon>Thalictrum</taxon>
    </lineage>
</organism>
<keyword evidence="1" id="KW-0862">Zinc</keyword>
<protein>
    <recommendedName>
        <fullName evidence="3">C2H2-type domain-containing protein</fullName>
    </recommendedName>
</protein>
<feature type="compositionally biased region" description="Basic and acidic residues" evidence="2">
    <location>
        <begin position="443"/>
        <end position="457"/>
    </location>
</feature>
<reference evidence="4 5" key="1">
    <citation type="submission" date="2020-06" db="EMBL/GenBank/DDBJ databases">
        <title>Transcriptomic and genomic resources for Thalictrum thalictroides and T. hernandezii: Facilitating candidate gene discovery in an emerging model plant lineage.</title>
        <authorList>
            <person name="Arias T."/>
            <person name="Riano-Pachon D.M."/>
            <person name="Di Stilio V.S."/>
        </authorList>
    </citation>
    <scope>NUCLEOTIDE SEQUENCE [LARGE SCALE GENOMIC DNA]</scope>
    <source>
        <strain evidence="5">cv. WT478/WT964</strain>
        <tissue evidence="4">Leaves</tissue>
    </source>
</reference>
<feature type="region of interest" description="Disordered" evidence="2">
    <location>
        <begin position="419"/>
        <end position="469"/>
    </location>
</feature>
<dbReference type="GO" id="GO:0008270">
    <property type="term" value="F:zinc ion binding"/>
    <property type="evidence" value="ECO:0007669"/>
    <property type="project" value="UniProtKB-KW"/>
</dbReference>
<gene>
    <name evidence="4" type="ORF">FRX31_022825</name>
</gene>
<accession>A0A7J6VSP5</accession>
<feature type="domain" description="C2H2-type" evidence="3">
    <location>
        <begin position="33"/>
        <end position="61"/>
    </location>
</feature>
<feature type="compositionally biased region" description="Polar residues" evidence="2">
    <location>
        <begin position="160"/>
        <end position="169"/>
    </location>
</feature>
<dbReference type="Proteomes" id="UP000554482">
    <property type="component" value="Unassembled WGS sequence"/>
</dbReference>
<evidence type="ECO:0000313" key="5">
    <source>
        <dbReference type="Proteomes" id="UP000554482"/>
    </source>
</evidence>
<feature type="compositionally biased region" description="Basic and acidic residues" evidence="2">
    <location>
        <begin position="81"/>
        <end position="104"/>
    </location>
</feature>
<feature type="region of interest" description="Disordered" evidence="2">
    <location>
        <begin position="81"/>
        <end position="118"/>
    </location>
</feature>
<keyword evidence="1" id="KW-0863">Zinc-finger</keyword>
<dbReference type="InterPro" id="IPR013087">
    <property type="entry name" value="Znf_C2H2_type"/>
</dbReference>